<evidence type="ECO:0000313" key="3">
    <source>
        <dbReference type="Proteomes" id="UP001164459"/>
    </source>
</evidence>
<feature type="transmembrane region" description="Helical" evidence="1">
    <location>
        <begin position="97"/>
        <end position="118"/>
    </location>
</feature>
<name>A0ABY7H2R9_9BACT</name>
<keyword evidence="1" id="KW-0472">Membrane</keyword>
<keyword evidence="3" id="KW-1185">Reference proteome</keyword>
<protein>
    <submittedName>
        <fullName evidence="2">Uncharacterized protein</fullName>
    </submittedName>
</protein>
<sequence length="306" mass="31875">MSPPAAPAPAGTFVRVLLTGSFLAVALGFPAFGVASALSSGPLGAGALFKAIATALVGAAITTWTVRGLAGPLWIAWVGLLAGVVPAALAAPRSRWIGLALAHLAAGGLLVLAGLRLVALGAGAASDTWVFFGLVTALVGLGLGLGGAVPRLWWAWRGGDVEPADDGVARELPWFVCLALAGLSLASGLAETLPTALGFHTTTPLRRGHWEHGCASTLPATQDICPQQRRYSLRSRRGESMQIEWDFARNCAVTIAADGAAQTFAERSWYRVEVAPEREVVVTIDGLSHEGCWYRLRARPDRGGAQ</sequence>
<dbReference type="EMBL" id="CP114040">
    <property type="protein sequence ID" value="WAS93548.1"/>
    <property type="molecule type" value="Genomic_DNA"/>
</dbReference>
<evidence type="ECO:0000313" key="2">
    <source>
        <dbReference type="EMBL" id="WAS93548.1"/>
    </source>
</evidence>
<keyword evidence="1" id="KW-0812">Transmembrane</keyword>
<evidence type="ECO:0000256" key="1">
    <source>
        <dbReference type="SAM" id="Phobius"/>
    </source>
</evidence>
<gene>
    <name evidence="2" type="ORF">O0S08_46035</name>
</gene>
<feature type="transmembrane region" description="Helical" evidence="1">
    <location>
        <begin position="130"/>
        <end position="153"/>
    </location>
</feature>
<dbReference type="RefSeq" id="WP_269035887.1">
    <property type="nucleotide sequence ID" value="NZ_CP114040.1"/>
</dbReference>
<proteinExistence type="predicted"/>
<feature type="transmembrane region" description="Helical" evidence="1">
    <location>
        <begin position="12"/>
        <end position="35"/>
    </location>
</feature>
<dbReference type="Proteomes" id="UP001164459">
    <property type="component" value="Chromosome"/>
</dbReference>
<keyword evidence="1" id="KW-1133">Transmembrane helix</keyword>
<accession>A0ABY7H2R9</accession>
<feature type="transmembrane region" description="Helical" evidence="1">
    <location>
        <begin position="47"/>
        <end position="66"/>
    </location>
</feature>
<organism evidence="2 3">
    <name type="scientific">Nannocystis punicea</name>
    <dbReference type="NCBI Taxonomy" id="2995304"/>
    <lineage>
        <taxon>Bacteria</taxon>
        <taxon>Pseudomonadati</taxon>
        <taxon>Myxococcota</taxon>
        <taxon>Polyangia</taxon>
        <taxon>Nannocystales</taxon>
        <taxon>Nannocystaceae</taxon>
        <taxon>Nannocystis</taxon>
    </lineage>
</organism>
<feature type="transmembrane region" description="Helical" evidence="1">
    <location>
        <begin position="73"/>
        <end position="91"/>
    </location>
</feature>
<reference evidence="2" key="1">
    <citation type="submission" date="2022-11" db="EMBL/GenBank/DDBJ databases">
        <title>Minimal conservation of predation-associated metabolite biosynthetic gene clusters underscores biosynthetic potential of Myxococcota including descriptions for ten novel species: Archangium lansinium sp. nov., Myxococcus landrumus sp. nov., Nannocystis bai.</title>
        <authorList>
            <person name="Ahearne A."/>
            <person name="Stevens C."/>
            <person name="Dowd S."/>
        </authorList>
    </citation>
    <scope>NUCLEOTIDE SEQUENCE</scope>
    <source>
        <strain evidence="2">Fl3</strain>
    </source>
</reference>